<keyword evidence="3 10" id="KW-0328">Glycosyltransferase</keyword>
<evidence type="ECO:0000256" key="4">
    <source>
        <dbReference type="ARBA" id="ARBA00022679"/>
    </source>
</evidence>
<keyword evidence="1 10" id="KW-1003">Cell membrane</keyword>
<feature type="binding site" evidence="10">
    <location>
        <position position="255"/>
    </location>
    <ligand>
        <name>UDP-N-acetyl-alpha-D-glucosamine</name>
        <dbReference type="ChEBI" id="CHEBI:57705"/>
    </ligand>
</feature>
<keyword evidence="2 10" id="KW-0132">Cell division</keyword>
<dbReference type="NCBIfam" id="TIGR01133">
    <property type="entry name" value="murG"/>
    <property type="match status" value="1"/>
</dbReference>
<evidence type="ECO:0000256" key="9">
    <source>
        <dbReference type="ARBA" id="ARBA00023316"/>
    </source>
</evidence>
<feature type="binding site" evidence="10">
    <location>
        <position position="196"/>
    </location>
    <ligand>
        <name>UDP-N-acetyl-alpha-D-glucosamine</name>
        <dbReference type="ChEBI" id="CHEBI:57705"/>
    </ligand>
</feature>
<dbReference type="Pfam" id="PF03033">
    <property type="entry name" value="Glyco_transf_28"/>
    <property type="match status" value="1"/>
</dbReference>
<dbReference type="CDD" id="cd03785">
    <property type="entry name" value="GT28_MurG"/>
    <property type="match status" value="1"/>
</dbReference>
<reference evidence="13 14" key="1">
    <citation type="submission" date="2016-11" db="EMBL/GenBank/DDBJ databases">
        <authorList>
            <person name="Jaros S."/>
            <person name="Januszkiewicz K."/>
            <person name="Wedrychowicz H."/>
        </authorList>
    </citation>
    <scope>NUCLEOTIDE SEQUENCE [LARGE SCALE GENOMIC DNA]</scope>
    <source>
        <strain evidence="13 14">DSM 19022</strain>
    </source>
</reference>
<evidence type="ECO:0000259" key="12">
    <source>
        <dbReference type="Pfam" id="PF04101"/>
    </source>
</evidence>
<evidence type="ECO:0000313" key="14">
    <source>
        <dbReference type="Proteomes" id="UP000184442"/>
    </source>
</evidence>
<keyword evidence="7 10" id="KW-0472">Membrane</keyword>
<dbReference type="OrthoDB" id="9808936at2"/>
<dbReference type="GO" id="GO:0071555">
    <property type="term" value="P:cell wall organization"/>
    <property type="evidence" value="ECO:0007669"/>
    <property type="project" value="UniProtKB-KW"/>
</dbReference>
<dbReference type="PANTHER" id="PTHR21015:SF22">
    <property type="entry name" value="GLYCOSYLTRANSFERASE"/>
    <property type="match status" value="1"/>
</dbReference>
<comment type="similarity">
    <text evidence="10">Belongs to the glycosyltransferase 28 family. MurG subfamily.</text>
</comment>
<evidence type="ECO:0000313" key="13">
    <source>
        <dbReference type="EMBL" id="SHI62373.1"/>
    </source>
</evidence>
<dbReference type="SUPFAM" id="SSF53756">
    <property type="entry name" value="UDP-Glycosyltransferase/glycogen phosphorylase"/>
    <property type="match status" value="1"/>
</dbReference>
<dbReference type="GO" id="GO:0051301">
    <property type="term" value="P:cell division"/>
    <property type="evidence" value="ECO:0007669"/>
    <property type="project" value="UniProtKB-KW"/>
</dbReference>
<comment type="catalytic activity">
    <reaction evidence="10">
        <text>di-trans,octa-cis-undecaprenyl diphospho-N-acetyl-alpha-D-muramoyl-L-alanyl-D-glutamyl-meso-2,6-diaminopimeloyl-D-alanyl-D-alanine + UDP-N-acetyl-alpha-D-glucosamine = di-trans,octa-cis-undecaprenyl diphospho-[N-acetyl-alpha-D-glucosaminyl-(1-&gt;4)]-N-acetyl-alpha-D-muramoyl-L-alanyl-D-glutamyl-meso-2,6-diaminopimeloyl-D-alanyl-D-alanine + UDP + H(+)</text>
        <dbReference type="Rhea" id="RHEA:31227"/>
        <dbReference type="ChEBI" id="CHEBI:15378"/>
        <dbReference type="ChEBI" id="CHEBI:57705"/>
        <dbReference type="ChEBI" id="CHEBI:58223"/>
        <dbReference type="ChEBI" id="CHEBI:61387"/>
        <dbReference type="ChEBI" id="CHEBI:61388"/>
        <dbReference type="EC" id="2.4.1.227"/>
    </reaction>
</comment>
<feature type="binding site" evidence="10">
    <location>
        <position position="124"/>
    </location>
    <ligand>
        <name>UDP-N-acetyl-alpha-D-glucosamine</name>
        <dbReference type="ChEBI" id="CHEBI:57705"/>
    </ligand>
</feature>
<evidence type="ECO:0000256" key="6">
    <source>
        <dbReference type="ARBA" id="ARBA00022984"/>
    </source>
</evidence>
<feature type="binding site" evidence="10">
    <location>
        <begin position="10"/>
        <end position="12"/>
    </location>
    <ligand>
        <name>UDP-N-acetyl-alpha-D-glucosamine</name>
        <dbReference type="ChEBI" id="CHEBI:57705"/>
    </ligand>
</feature>
<feature type="binding site" evidence="10">
    <location>
        <position position="300"/>
    </location>
    <ligand>
        <name>UDP-N-acetyl-alpha-D-glucosamine</name>
        <dbReference type="ChEBI" id="CHEBI:57705"/>
    </ligand>
</feature>
<dbReference type="STRING" id="1122184.SAMN02745176_00860"/>
<evidence type="ECO:0000256" key="8">
    <source>
        <dbReference type="ARBA" id="ARBA00023306"/>
    </source>
</evidence>
<protein>
    <recommendedName>
        <fullName evidence="10">UDP-N-acetylglucosamine--N-acetylmuramyl-(pentapeptide) pyrophosphoryl-undecaprenol N-acetylglucosamine transferase</fullName>
        <ecNumber evidence="10">2.4.1.227</ecNumber>
    </recommendedName>
    <alternativeName>
        <fullName evidence="10">Undecaprenyl-PP-MurNAc-pentapeptide-UDPGlcNAc GlcNAc transferase</fullName>
    </alternativeName>
</protein>
<proteinExistence type="inferred from homology"/>
<dbReference type="Gene3D" id="3.40.50.2000">
    <property type="entry name" value="Glycogen Phosphorylase B"/>
    <property type="match status" value="2"/>
</dbReference>
<dbReference type="Pfam" id="PF04101">
    <property type="entry name" value="Glyco_tran_28_C"/>
    <property type="match status" value="1"/>
</dbReference>
<dbReference type="EMBL" id="FQZS01000005">
    <property type="protein sequence ID" value="SHI62373.1"/>
    <property type="molecule type" value="Genomic_DNA"/>
</dbReference>
<gene>
    <name evidence="10" type="primary">murG</name>
    <name evidence="13" type="ORF">SAMN02745176_00860</name>
</gene>
<evidence type="ECO:0000256" key="3">
    <source>
        <dbReference type="ARBA" id="ARBA00022676"/>
    </source>
</evidence>
<evidence type="ECO:0000256" key="7">
    <source>
        <dbReference type="ARBA" id="ARBA00023136"/>
    </source>
</evidence>
<comment type="subcellular location">
    <subcellularLocation>
        <location evidence="10">Cell membrane</location>
        <topology evidence="10">Peripheral membrane protein</topology>
        <orientation evidence="10">Cytoplasmic side</orientation>
    </subcellularLocation>
</comment>
<evidence type="ECO:0000256" key="5">
    <source>
        <dbReference type="ARBA" id="ARBA00022960"/>
    </source>
</evidence>
<comment type="caution">
    <text evidence="10">Lacks conserved residue(s) required for the propagation of feature annotation.</text>
</comment>
<keyword evidence="6 10" id="KW-0573">Peptidoglycan synthesis</keyword>
<feature type="domain" description="Glycosyl transferase family 28 C-terminal" evidence="12">
    <location>
        <begin position="190"/>
        <end position="356"/>
    </location>
</feature>
<accession>A0A1M6CN75</accession>
<dbReference type="Proteomes" id="UP000184442">
    <property type="component" value="Unassembled WGS sequence"/>
</dbReference>
<keyword evidence="5 10" id="KW-0133">Cell shape</keyword>
<dbReference type="GO" id="GO:0050511">
    <property type="term" value="F:undecaprenyldiphospho-muramoylpentapeptide beta-N-acetylglucosaminyltransferase activity"/>
    <property type="evidence" value="ECO:0007669"/>
    <property type="project" value="UniProtKB-UniRule"/>
</dbReference>
<dbReference type="UniPathway" id="UPA00219"/>
<dbReference type="PANTHER" id="PTHR21015">
    <property type="entry name" value="UDP-N-ACETYLGLUCOSAMINE--N-ACETYLMURAMYL-(PENTAPEPTIDE) PYROPHOSPHORYL-UNDECAPRENOL N-ACETYLGLUCOSAMINE TRANSFERASE 1"/>
    <property type="match status" value="1"/>
</dbReference>
<dbReference type="AlphaFoldDB" id="A0A1M6CN75"/>
<dbReference type="HAMAP" id="MF_00033">
    <property type="entry name" value="MurG"/>
    <property type="match status" value="1"/>
</dbReference>
<comment type="pathway">
    <text evidence="10">Cell wall biogenesis; peptidoglycan biosynthesis.</text>
</comment>
<dbReference type="InterPro" id="IPR004276">
    <property type="entry name" value="GlycoTrans_28_N"/>
</dbReference>
<dbReference type="GO" id="GO:0051991">
    <property type="term" value="F:UDP-N-acetyl-D-glucosamine:N-acetylmuramoyl-L-alanyl-D-glutamyl-meso-2,6-diaminopimelyl-D-alanyl-D-alanine-diphosphoundecaprenol 4-beta-N-acetylglucosaminlytransferase activity"/>
    <property type="evidence" value="ECO:0007669"/>
    <property type="project" value="RHEA"/>
</dbReference>
<dbReference type="RefSeq" id="WP_073025022.1">
    <property type="nucleotide sequence ID" value="NZ_FQZS01000005.1"/>
</dbReference>
<keyword evidence="8 10" id="KW-0131">Cell cycle</keyword>
<dbReference type="EC" id="2.4.1.227" evidence="10"/>
<evidence type="ECO:0000256" key="1">
    <source>
        <dbReference type="ARBA" id="ARBA00022475"/>
    </source>
</evidence>
<feature type="binding site" evidence="10">
    <location>
        <position position="166"/>
    </location>
    <ligand>
        <name>UDP-N-acetyl-alpha-D-glucosamine</name>
        <dbReference type="ChEBI" id="CHEBI:57705"/>
    </ligand>
</feature>
<keyword evidence="4 10" id="KW-0808">Transferase</keyword>
<dbReference type="GO" id="GO:0008360">
    <property type="term" value="P:regulation of cell shape"/>
    <property type="evidence" value="ECO:0007669"/>
    <property type="project" value="UniProtKB-KW"/>
</dbReference>
<name>A0A1M6CN75_9FIRM</name>
<comment type="function">
    <text evidence="10">Cell wall formation. Catalyzes the transfer of a GlcNAc subunit on undecaprenyl-pyrophosphoryl-MurNAc-pentapeptide (lipid intermediate I) to form undecaprenyl-pyrophosphoryl-MurNAc-(pentapeptide)GlcNAc (lipid intermediate II).</text>
</comment>
<organism evidence="13 14">
    <name type="scientific">Lutispora thermophila DSM 19022</name>
    <dbReference type="NCBI Taxonomy" id="1122184"/>
    <lineage>
        <taxon>Bacteria</taxon>
        <taxon>Bacillati</taxon>
        <taxon>Bacillota</taxon>
        <taxon>Clostridia</taxon>
        <taxon>Lutisporales</taxon>
        <taxon>Lutisporaceae</taxon>
        <taxon>Lutispora</taxon>
    </lineage>
</organism>
<feature type="domain" description="Glycosyltransferase family 28 N-terminal" evidence="11">
    <location>
        <begin position="4"/>
        <end position="142"/>
    </location>
</feature>
<dbReference type="InterPro" id="IPR006009">
    <property type="entry name" value="GlcNAc_MurG"/>
</dbReference>
<keyword evidence="9 10" id="KW-0961">Cell wall biogenesis/degradation</keyword>
<evidence type="ECO:0000256" key="10">
    <source>
        <dbReference type="HAMAP-Rule" id="MF_00033"/>
    </source>
</evidence>
<evidence type="ECO:0000256" key="2">
    <source>
        <dbReference type="ARBA" id="ARBA00022618"/>
    </source>
</evidence>
<dbReference type="InterPro" id="IPR007235">
    <property type="entry name" value="Glyco_trans_28_C"/>
</dbReference>
<dbReference type="GO" id="GO:0009252">
    <property type="term" value="P:peptidoglycan biosynthetic process"/>
    <property type="evidence" value="ECO:0007669"/>
    <property type="project" value="UniProtKB-UniRule"/>
</dbReference>
<evidence type="ECO:0000259" key="11">
    <source>
        <dbReference type="Pfam" id="PF03033"/>
    </source>
</evidence>
<keyword evidence="14" id="KW-1185">Reference proteome</keyword>
<dbReference type="GO" id="GO:0005975">
    <property type="term" value="P:carbohydrate metabolic process"/>
    <property type="evidence" value="ECO:0007669"/>
    <property type="project" value="InterPro"/>
</dbReference>
<sequence>MRAILTGGGTGGHIYPAISIARGILEKYKDAEILFVGTEKGMENSIVPKEGFPLRTIKVRGFLRKLTFQNVVAIKENMVSFLECRKIIKEFKPDIVIGTGGYVSGTMVMTAALMGIPTMIHEQNAFPGVTNRILSRYVDKIALTFPEASRYFRYKDKIMVTGNPLRGEITKITKLEGMRALGFDENKPLLLIVGGSRGAKKINESSMLVAEECEKKREFQLLHMTGESQYKDVIEQYEKKNIPHDTSYLKVIPYIHNAPYAYAAADLLISRCGAGLISEITALGKPSILIPYPYATDNHQEYNARALEKSNAAIVILESELNEKVLLDKVKYLLANKEKMREMTNNSKKMGKPEATSAIVKIIEGLL</sequence>
<dbReference type="GO" id="GO:0005886">
    <property type="term" value="C:plasma membrane"/>
    <property type="evidence" value="ECO:0007669"/>
    <property type="project" value="UniProtKB-SubCell"/>
</dbReference>